<dbReference type="AlphaFoldDB" id="A0A2A2TGJ5"/>
<dbReference type="EMBL" id="NTFS01000187">
    <property type="protein sequence ID" value="PAX52927.1"/>
    <property type="molecule type" value="Genomic_DNA"/>
</dbReference>
<evidence type="ECO:0000313" key="2">
    <source>
        <dbReference type="EMBL" id="PAX52927.1"/>
    </source>
</evidence>
<keyword evidence="3" id="KW-1185">Reference proteome</keyword>
<reference evidence="2 3" key="1">
    <citation type="submission" date="2017-08" db="EMBL/GenBank/DDBJ databases">
        <title>Draft genome sequence of filamentous cyanobacterium Calothrix elsteri CCALA 953.</title>
        <authorList>
            <person name="Gagunashvili A.N."/>
            <person name="Elster J."/>
            <person name="Andresson O.S."/>
        </authorList>
    </citation>
    <scope>NUCLEOTIDE SEQUENCE [LARGE SCALE GENOMIC DNA]</scope>
    <source>
        <strain evidence="2 3">CCALA 953</strain>
    </source>
</reference>
<proteinExistence type="predicted"/>
<protein>
    <recommendedName>
        <fullName evidence="1">HNH nuclease domain-containing protein</fullName>
    </recommendedName>
</protein>
<accession>A0A2A2TGJ5</accession>
<feature type="domain" description="HNH nuclease" evidence="1">
    <location>
        <begin position="260"/>
        <end position="307"/>
    </location>
</feature>
<evidence type="ECO:0000259" key="1">
    <source>
        <dbReference type="Pfam" id="PF13395"/>
    </source>
</evidence>
<dbReference type="OrthoDB" id="532186at2"/>
<dbReference type="Gene3D" id="1.10.30.50">
    <property type="match status" value="1"/>
</dbReference>
<dbReference type="Proteomes" id="UP000218238">
    <property type="component" value="Unassembled WGS sequence"/>
</dbReference>
<name>A0A2A2TGJ5_9CYAN</name>
<dbReference type="Pfam" id="PF13395">
    <property type="entry name" value="HNH_4"/>
    <property type="match status" value="1"/>
</dbReference>
<gene>
    <name evidence="2" type="ORF">CK510_16680</name>
</gene>
<sequence length="387" mass="45022">MGSLTHTPQTASTQELPQSERVNIGVLAQFFNNTTNSYKYLFFLSLLDILKRRHFETLSPISFEEIIIEMLANAWYPHTYFKLSFGTQDQIANKLDSLELEITEPILNFRDTDKKLLRKIIQSQNLEDIITFIGKYVPFRLIRPFFAGETRGLLDAKVNQTIVNLANNQFEKTKPIYCFNSQSLKDCSAILLHQDWVEYIAENYSIVRGWVSWEWLGYMQKCNPSVPAVANKLFPPQQRESLANQTKFWKLVLENTEVRCIYSNLVLTTDNISLDHYLPWSFVAHDLLWNLIPTIPSVNSSKSNNIPSIDKYFHKFIEFQHLGLTVSQNKMTDREWNKYIESYLADFKITDRNNLLDLEILRVAYTSTVLPLVSLAINQGFSGNWLY</sequence>
<comment type="caution">
    <text evidence="2">The sequence shown here is derived from an EMBL/GenBank/DDBJ whole genome shotgun (WGS) entry which is preliminary data.</text>
</comment>
<organism evidence="2 3">
    <name type="scientific">Brunnivagina elsteri CCALA 953</name>
    <dbReference type="NCBI Taxonomy" id="987040"/>
    <lineage>
        <taxon>Bacteria</taxon>
        <taxon>Bacillati</taxon>
        <taxon>Cyanobacteriota</taxon>
        <taxon>Cyanophyceae</taxon>
        <taxon>Nostocales</taxon>
        <taxon>Calotrichaceae</taxon>
        <taxon>Brunnivagina</taxon>
    </lineage>
</organism>
<evidence type="ECO:0000313" key="3">
    <source>
        <dbReference type="Proteomes" id="UP000218238"/>
    </source>
</evidence>
<dbReference type="InterPro" id="IPR003615">
    <property type="entry name" value="HNH_nuc"/>
</dbReference>